<keyword evidence="2" id="KW-0012">Acyltransferase</keyword>
<reference evidence="2" key="1">
    <citation type="submission" date="2023-02" db="EMBL/GenBank/DDBJ databases">
        <title>Pathogen: clinical or host-associated sample.</title>
        <authorList>
            <person name="Hergert J."/>
            <person name="Casey R."/>
            <person name="Wagner J."/>
            <person name="Young E.L."/>
            <person name="Oakeson K.F."/>
        </authorList>
    </citation>
    <scope>NUCLEOTIDE SEQUENCE</scope>
    <source>
        <strain evidence="2">2022CK-00830</strain>
    </source>
</reference>
<dbReference type="PROSITE" id="PS51186">
    <property type="entry name" value="GNAT"/>
    <property type="match status" value="1"/>
</dbReference>
<organism evidence="2 3">
    <name type="scientific">Paenibacillus urinalis</name>
    <dbReference type="NCBI Taxonomy" id="521520"/>
    <lineage>
        <taxon>Bacteria</taxon>
        <taxon>Bacillati</taxon>
        <taxon>Bacillota</taxon>
        <taxon>Bacilli</taxon>
        <taxon>Bacillales</taxon>
        <taxon>Paenibacillaceae</taxon>
        <taxon>Paenibacillus</taxon>
    </lineage>
</organism>
<keyword evidence="2" id="KW-0808">Transferase</keyword>
<feature type="domain" description="N-acetyltransferase" evidence="1">
    <location>
        <begin position="3"/>
        <end position="159"/>
    </location>
</feature>
<evidence type="ECO:0000259" key="1">
    <source>
        <dbReference type="PROSITE" id="PS51186"/>
    </source>
</evidence>
<dbReference type="RefSeq" id="WP_274359929.1">
    <property type="nucleotide sequence ID" value="NZ_CP118101.1"/>
</dbReference>
<dbReference type="AlphaFoldDB" id="A0AAX3N5N1"/>
<dbReference type="EC" id="2.3.1.-" evidence="2"/>
<dbReference type="Gene3D" id="3.40.630.30">
    <property type="match status" value="1"/>
</dbReference>
<dbReference type="Pfam" id="PF13673">
    <property type="entry name" value="Acetyltransf_10"/>
    <property type="match status" value="1"/>
</dbReference>
<dbReference type="CDD" id="cd04301">
    <property type="entry name" value="NAT_SF"/>
    <property type="match status" value="1"/>
</dbReference>
<name>A0AAX3N5N1_9BACL</name>
<proteinExistence type="predicted"/>
<dbReference type="EMBL" id="CP118101">
    <property type="protein sequence ID" value="WDH84902.1"/>
    <property type="molecule type" value="Genomic_DNA"/>
</dbReference>
<evidence type="ECO:0000313" key="3">
    <source>
        <dbReference type="Proteomes" id="UP001220962"/>
    </source>
</evidence>
<protein>
    <submittedName>
        <fullName evidence="2">GNAT family N-acetyltransferase</fullName>
        <ecNumber evidence="2">2.3.1.-</ecNumber>
    </submittedName>
</protein>
<dbReference type="GO" id="GO:0016747">
    <property type="term" value="F:acyltransferase activity, transferring groups other than amino-acyl groups"/>
    <property type="evidence" value="ECO:0007669"/>
    <property type="project" value="InterPro"/>
</dbReference>
<evidence type="ECO:0000313" key="2">
    <source>
        <dbReference type="EMBL" id="WDH84902.1"/>
    </source>
</evidence>
<dbReference type="SUPFAM" id="SSF55729">
    <property type="entry name" value="Acyl-CoA N-acyltransferases (Nat)"/>
    <property type="match status" value="1"/>
</dbReference>
<dbReference type="InterPro" id="IPR052564">
    <property type="entry name" value="N-acetyltrans/Recomb-assoc"/>
</dbReference>
<sequence length="159" mass="18400">MKFEIMRFKGTDLEQTVNLFYETVHAVNSKDYSEEQVNAWAPRDEKDSKMGAWKESLSRNTTFVAKIGDKIVGFSDLRHDGYLDRLFVHKDYQGMGVAGSLVSRLEEEAMKFNLSEIDTEASITAKPFFERQGYVVVKEQTVEIRGVKLTNYKMIKRLR</sequence>
<dbReference type="Proteomes" id="UP001220962">
    <property type="component" value="Chromosome"/>
</dbReference>
<accession>A0AAX3N5N1</accession>
<dbReference type="PANTHER" id="PTHR43451">
    <property type="entry name" value="ACETYLTRANSFERASE (GNAT) FAMILY PROTEIN"/>
    <property type="match status" value="1"/>
</dbReference>
<dbReference type="PANTHER" id="PTHR43451:SF1">
    <property type="entry name" value="ACETYLTRANSFERASE"/>
    <property type="match status" value="1"/>
</dbReference>
<gene>
    <name evidence="2" type="ORF">PUW23_12095</name>
</gene>
<dbReference type="InterPro" id="IPR000182">
    <property type="entry name" value="GNAT_dom"/>
</dbReference>
<dbReference type="InterPro" id="IPR016181">
    <property type="entry name" value="Acyl_CoA_acyltransferase"/>
</dbReference>